<dbReference type="GO" id="GO:0006906">
    <property type="term" value="P:vesicle fusion"/>
    <property type="evidence" value="ECO:0007669"/>
    <property type="project" value="TreeGrafter"/>
</dbReference>
<dbReference type="CDD" id="cd15844">
    <property type="entry name" value="SNARE_syntaxin5"/>
    <property type="match status" value="1"/>
</dbReference>
<dbReference type="Gene3D" id="1.20.58.70">
    <property type="match status" value="1"/>
</dbReference>
<dbReference type="GO" id="GO:0000139">
    <property type="term" value="C:Golgi membrane"/>
    <property type="evidence" value="ECO:0007669"/>
    <property type="project" value="TreeGrafter"/>
</dbReference>
<evidence type="ECO:0000256" key="8">
    <source>
        <dbReference type="SAM" id="MobiDB-lite"/>
    </source>
</evidence>
<comment type="similarity">
    <text evidence="2">Belongs to the syntaxin family.</text>
</comment>
<evidence type="ECO:0000256" key="4">
    <source>
        <dbReference type="ARBA" id="ARBA00022692"/>
    </source>
</evidence>
<keyword evidence="3" id="KW-0813">Transport</keyword>
<dbReference type="PANTHER" id="PTHR19957">
    <property type="entry name" value="SYNTAXIN"/>
    <property type="match status" value="1"/>
</dbReference>
<keyword evidence="6" id="KW-0175">Coiled coil</keyword>
<dbReference type="SMART" id="SM00397">
    <property type="entry name" value="t_SNARE"/>
    <property type="match status" value="1"/>
</dbReference>
<feature type="transmembrane region" description="Helical" evidence="9">
    <location>
        <begin position="321"/>
        <end position="339"/>
    </location>
</feature>
<evidence type="ECO:0000313" key="12">
    <source>
        <dbReference type="Proteomes" id="UP001515480"/>
    </source>
</evidence>
<evidence type="ECO:0000259" key="10">
    <source>
        <dbReference type="PROSITE" id="PS50192"/>
    </source>
</evidence>
<name>A0AB34IL91_PRYPA</name>
<dbReference type="InterPro" id="IPR045242">
    <property type="entry name" value="Syntaxin"/>
</dbReference>
<accession>A0AB34IL91</accession>
<evidence type="ECO:0000256" key="2">
    <source>
        <dbReference type="ARBA" id="ARBA00009063"/>
    </source>
</evidence>
<evidence type="ECO:0000256" key="6">
    <source>
        <dbReference type="ARBA" id="ARBA00023054"/>
    </source>
</evidence>
<dbReference type="GO" id="GO:0006888">
    <property type="term" value="P:endoplasmic reticulum to Golgi vesicle-mediated transport"/>
    <property type="evidence" value="ECO:0007669"/>
    <property type="project" value="TreeGrafter"/>
</dbReference>
<dbReference type="Pfam" id="PF05739">
    <property type="entry name" value="SNARE"/>
    <property type="match status" value="1"/>
</dbReference>
<dbReference type="GO" id="GO:0000149">
    <property type="term" value="F:SNARE binding"/>
    <property type="evidence" value="ECO:0007669"/>
    <property type="project" value="TreeGrafter"/>
</dbReference>
<evidence type="ECO:0000256" key="7">
    <source>
        <dbReference type="ARBA" id="ARBA00023136"/>
    </source>
</evidence>
<dbReference type="PROSITE" id="PS50192">
    <property type="entry name" value="T_SNARE"/>
    <property type="match status" value="1"/>
</dbReference>
<dbReference type="PANTHER" id="PTHR19957:SF3">
    <property type="entry name" value="SYNTAXIN-5"/>
    <property type="match status" value="1"/>
</dbReference>
<dbReference type="GO" id="GO:0006886">
    <property type="term" value="P:intracellular protein transport"/>
    <property type="evidence" value="ECO:0007669"/>
    <property type="project" value="TreeGrafter"/>
</dbReference>
<dbReference type="AlphaFoldDB" id="A0AB34IL91"/>
<dbReference type="Proteomes" id="UP001515480">
    <property type="component" value="Unassembled WGS sequence"/>
</dbReference>
<gene>
    <name evidence="11" type="ORF">AB1Y20_012632</name>
</gene>
<comment type="caution">
    <text evidence="11">The sequence shown here is derived from an EMBL/GenBank/DDBJ whole genome shotgun (WGS) entry which is preliminary data.</text>
</comment>
<reference evidence="11 12" key="1">
    <citation type="journal article" date="2024" name="Science">
        <title>Giant polyketide synthase enzymes in the biosynthesis of giant marine polyether toxins.</title>
        <authorList>
            <person name="Fallon T.R."/>
            <person name="Shende V.V."/>
            <person name="Wierzbicki I.H."/>
            <person name="Pendleton A.L."/>
            <person name="Watervoot N.F."/>
            <person name="Auber R.P."/>
            <person name="Gonzalez D.J."/>
            <person name="Wisecaver J.H."/>
            <person name="Moore B.S."/>
        </authorList>
    </citation>
    <scope>NUCLEOTIDE SEQUENCE [LARGE SCALE GENOMIC DNA]</scope>
    <source>
        <strain evidence="11 12">12B1</strain>
    </source>
</reference>
<dbReference type="InterPro" id="IPR000727">
    <property type="entry name" value="T_SNARE_dom"/>
</dbReference>
<comment type="subcellular location">
    <subcellularLocation>
        <location evidence="1">Membrane</location>
        <topology evidence="1">Single-pass type IV membrane protein</topology>
    </subcellularLocation>
</comment>
<feature type="domain" description="T-SNARE coiled-coil homology" evidence="10">
    <location>
        <begin position="249"/>
        <end position="311"/>
    </location>
</feature>
<dbReference type="EMBL" id="JBGBPQ010000024">
    <property type="protein sequence ID" value="KAL1499951.1"/>
    <property type="molecule type" value="Genomic_DNA"/>
</dbReference>
<protein>
    <recommendedName>
        <fullName evidence="10">t-SNARE coiled-coil homology domain-containing protein</fullName>
    </recommendedName>
</protein>
<keyword evidence="4 9" id="KW-0812">Transmembrane</keyword>
<evidence type="ECO:0000313" key="11">
    <source>
        <dbReference type="EMBL" id="KAL1499951.1"/>
    </source>
</evidence>
<feature type="compositionally biased region" description="Pro residues" evidence="8">
    <location>
        <begin position="30"/>
        <end position="40"/>
    </location>
</feature>
<keyword evidence="12" id="KW-1185">Reference proteome</keyword>
<dbReference type="GO" id="GO:0048278">
    <property type="term" value="P:vesicle docking"/>
    <property type="evidence" value="ECO:0007669"/>
    <property type="project" value="TreeGrafter"/>
</dbReference>
<dbReference type="GO" id="GO:0031201">
    <property type="term" value="C:SNARE complex"/>
    <property type="evidence" value="ECO:0007669"/>
    <property type="project" value="TreeGrafter"/>
</dbReference>
<dbReference type="InterPro" id="IPR010989">
    <property type="entry name" value="SNARE"/>
</dbReference>
<evidence type="ECO:0000256" key="9">
    <source>
        <dbReference type="SAM" id="Phobius"/>
    </source>
</evidence>
<proteinExistence type="inferred from homology"/>
<keyword evidence="5 9" id="KW-1133">Transmembrane helix</keyword>
<dbReference type="GO" id="GO:0005484">
    <property type="term" value="F:SNAP receptor activity"/>
    <property type="evidence" value="ECO:0007669"/>
    <property type="project" value="TreeGrafter"/>
</dbReference>
<dbReference type="SUPFAM" id="SSF47661">
    <property type="entry name" value="t-snare proteins"/>
    <property type="match status" value="1"/>
</dbReference>
<evidence type="ECO:0000256" key="1">
    <source>
        <dbReference type="ARBA" id="ARBA00004211"/>
    </source>
</evidence>
<organism evidence="11 12">
    <name type="scientific">Prymnesium parvum</name>
    <name type="common">Toxic golden alga</name>
    <dbReference type="NCBI Taxonomy" id="97485"/>
    <lineage>
        <taxon>Eukaryota</taxon>
        <taxon>Haptista</taxon>
        <taxon>Haptophyta</taxon>
        <taxon>Prymnesiophyceae</taxon>
        <taxon>Prymnesiales</taxon>
        <taxon>Prymnesiaceae</taxon>
        <taxon>Prymnesium</taxon>
    </lineage>
</organism>
<keyword evidence="7 9" id="KW-0472">Membrane</keyword>
<evidence type="ECO:0000256" key="3">
    <source>
        <dbReference type="ARBA" id="ARBA00022448"/>
    </source>
</evidence>
<sequence>MLAALPPPAVDRTQEFHRLVSELQPGPSSQQPPPPPPPVDSRPSRSAASEFSATAAQIGADIYACAERLGKLTRLAQSRSLFDEAAQANEINELTLVIKEDITQLNAKIGQLQAHQAHARSQRDQRASHSSNVVDSLKAALADTTIGFKDVLQTRSHNMKLLQERRQQFKSEPCGGGVSSSMHAVATPGFDSFSDAAPPASIFECVSTDGAGPSWASPGAKPRRSANGAGSGEVVIEMEQLQTQQLVPAEYLEQRAQAVDSVTRTIAELGSIYQQLATLVAEQGTMLQRIDVNVEDSLASVEAGHEELQKFWRGLSSNRGLMVRVFAILLFFVVLWGAFLA</sequence>
<feature type="region of interest" description="Disordered" evidence="8">
    <location>
        <begin position="20"/>
        <end position="51"/>
    </location>
</feature>
<evidence type="ECO:0000256" key="5">
    <source>
        <dbReference type="ARBA" id="ARBA00022989"/>
    </source>
</evidence>